<dbReference type="VEuPathDB" id="FungiDB:LELG_02398"/>
<name>A5DYG1_LODEL</name>
<feature type="coiled-coil region" evidence="2">
    <location>
        <begin position="298"/>
        <end position="325"/>
    </location>
</feature>
<evidence type="ECO:0008006" key="5">
    <source>
        <dbReference type="Google" id="ProtNLM"/>
    </source>
</evidence>
<dbReference type="PANTHER" id="PTHR47932:SF44">
    <property type="entry name" value="MIOREX COMPLEX COMPONENT 1"/>
    <property type="match status" value="1"/>
</dbReference>
<keyword evidence="1" id="KW-0677">Repeat</keyword>
<sequence>MISRLQGSLGPILRGQIYSTQIVAHNFYSRRNKLWKVIIEEPKQYKNAELERHHAKISDFLHDSQLPLKRKRKLIISTLQEVIALPSDKEQVELINFVLREFKNLQRKHNSSTTIPIDILSHTFRRLYPDIEKNHSEIYDELVTELLRHYNKLSNETLILLIDLLSQRNIDTEYIFQSLGTRLNENFTREYFSMMERRQKLRLNVFEIMIKFGIRDSYITALNNYIEKLFEDETPEVHCYKDLERHLDRIHMLISNVIDTVDFKKISIRSLLTLLRLNDELSQVNNFKGSSKRTYTLLDSLYQRLDNLQQVLQKSNNSIDETLLETLLYKARECNKPLFSKVLDILKHTKLQSNSYLIEEATILNLIKGESKNENKRDCKIDSEDVSQISDELYQKLESCSTETFNKMVPIIAKISPQTVSSLLKLYNSRGIAPSAEFYKALLDNAINRDDHKAALKIFEDAKLDVDWLEAANDPSVAKTLNELIQCVMEALPINESFRIFRTVKTALPLQISADTINAIAVKLLESNYVGDCMTLMKRELPEIEDEKLRLPIDKPYGYKYMNLFNTVHEYVISNKSDKTVNNNWFLYKDMYKYFHVPVDRILPTMKFFCDNNRWHGALLIFNKMVEQSQIHGKHSFEPPTKEIYTYLLEEFGNSLYEEGVVEVHEWLKMDTNIQEQGLELSNIIMNAYCNLQDTPKVRDLFLSTSVNQGVNEESAVIMLKAYTYNDLNYVDKFWNNLSTFGLVPEYSLFRQYLIAQAYHGKVDKAFALLEEAQDYDVEVNEDLLLSMHNYCYMEEPQAEIKRLAAVQYPQIWQNVEQSGLLLQTKGYRPTESFLIDGSTTNERRLPLAEEARHFTPEQAAADPVLPSESRQKIH</sequence>
<dbReference type="HOGENOM" id="CLU_013751_0_0_1"/>
<evidence type="ECO:0000256" key="2">
    <source>
        <dbReference type="SAM" id="Coils"/>
    </source>
</evidence>
<dbReference type="KEGG" id="lel:PVL30_003242"/>
<protein>
    <recommendedName>
        <fullName evidence="5">Mitochondrial group I intron splicing factor CCM1</fullName>
    </recommendedName>
</protein>
<proteinExistence type="predicted"/>
<organism evidence="3 4">
    <name type="scientific">Lodderomyces elongisporus (strain ATCC 11503 / CBS 2605 / JCM 1781 / NBRC 1676 / NRRL YB-4239)</name>
    <name type="common">Yeast</name>
    <name type="synonym">Saccharomyces elongisporus</name>
    <dbReference type="NCBI Taxonomy" id="379508"/>
    <lineage>
        <taxon>Eukaryota</taxon>
        <taxon>Fungi</taxon>
        <taxon>Dikarya</taxon>
        <taxon>Ascomycota</taxon>
        <taxon>Saccharomycotina</taxon>
        <taxon>Pichiomycetes</taxon>
        <taxon>Debaryomycetaceae</taxon>
        <taxon>Candida/Lodderomyces clade</taxon>
        <taxon>Lodderomyces</taxon>
    </lineage>
</organism>
<accession>A5DYG1</accession>
<dbReference type="InterPro" id="IPR011990">
    <property type="entry name" value="TPR-like_helical_dom_sf"/>
</dbReference>
<dbReference type="OrthoDB" id="185373at2759"/>
<dbReference type="Proteomes" id="UP000001996">
    <property type="component" value="Unassembled WGS sequence"/>
</dbReference>
<dbReference type="STRING" id="379508.A5DYG1"/>
<keyword evidence="4" id="KW-1185">Reference proteome</keyword>
<evidence type="ECO:0000313" key="4">
    <source>
        <dbReference type="Proteomes" id="UP000001996"/>
    </source>
</evidence>
<dbReference type="eggNOG" id="ENOG502S1M2">
    <property type="taxonomic scope" value="Eukaryota"/>
</dbReference>
<dbReference type="OMA" id="THETNWV"/>
<dbReference type="GeneID" id="5233370"/>
<evidence type="ECO:0000313" key="3">
    <source>
        <dbReference type="EMBL" id="EDK44219.1"/>
    </source>
</evidence>
<dbReference type="AlphaFoldDB" id="A5DYG1"/>
<reference evidence="3 4" key="1">
    <citation type="journal article" date="2009" name="Nature">
        <title>Evolution of pathogenicity and sexual reproduction in eight Candida genomes.</title>
        <authorList>
            <person name="Butler G."/>
            <person name="Rasmussen M.D."/>
            <person name="Lin M.F."/>
            <person name="Santos M.A."/>
            <person name="Sakthikumar S."/>
            <person name="Munro C.A."/>
            <person name="Rheinbay E."/>
            <person name="Grabherr M."/>
            <person name="Forche A."/>
            <person name="Reedy J.L."/>
            <person name="Agrafioti I."/>
            <person name="Arnaud M.B."/>
            <person name="Bates S."/>
            <person name="Brown A.J."/>
            <person name="Brunke S."/>
            <person name="Costanzo M.C."/>
            <person name="Fitzpatrick D.A."/>
            <person name="de Groot P.W."/>
            <person name="Harris D."/>
            <person name="Hoyer L.L."/>
            <person name="Hube B."/>
            <person name="Klis F.M."/>
            <person name="Kodira C."/>
            <person name="Lennard N."/>
            <person name="Logue M.E."/>
            <person name="Martin R."/>
            <person name="Neiman A.M."/>
            <person name="Nikolaou E."/>
            <person name="Quail M.A."/>
            <person name="Quinn J."/>
            <person name="Santos M.C."/>
            <person name="Schmitzberger F.F."/>
            <person name="Sherlock G."/>
            <person name="Shah P."/>
            <person name="Silverstein K.A."/>
            <person name="Skrzypek M.S."/>
            <person name="Soll D."/>
            <person name="Staggs R."/>
            <person name="Stansfield I."/>
            <person name="Stumpf M.P."/>
            <person name="Sudbery P.E."/>
            <person name="Srikantha T."/>
            <person name="Zeng Q."/>
            <person name="Berman J."/>
            <person name="Berriman M."/>
            <person name="Heitman J."/>
            <person name="Gow N.A."/>
            <person name="Lorenz M.C."/>
            <person name="Birren B.W."/>
            <person name="Kellis M."/>
            <person name="Cuomo C.A."/>
        </authorList>
    </citation>
    <scope>NUCLEOTIDE SEQUENCE [LARGE SCALE GENOMIC DNA]</scope>
    <source>
        <strain evidence="4">ATCC 11503 / BCRC 21390 / CBS 2605 / JCM 1781 / NBRC 1676 / NRRL YB-4239</strain>
    </source>
</reference>
<dbReference type="Gene3D" id="1.25.40.10">
    <property type="entry name" value="Tetratricopeptide repeat domain"/>
    <property type="match status" value="1"/>
</dbReference>
<dbReference type="InParanoid" id="A5DYG1"/>
<dbReference type="PANTHER" id="PTHR47932">
    <property type="entry name" value="ATPASE EXPRESSION PROTEIN 3"/>
    <property type="match status" value="1"/>
</dbReference>
<keyword evidence="2" id="KW-0175">Coiled coil</keyword>
<gene>
    <name evidence="3" type="ORF">LELG_02398</name>
</gene>
<evidence type="ECO:0000256" key="1">
    <source>
        <dbReference type="ARBA" id="ARBA00022737"/>
    </source>
</evidence>
<dbReference type="EMBL" id="CH981526">
    <property type="protein sequence ID" value="EDK44219.1"/>
    <property type="molecule type" value="Genomic_DNA"/>
</dbReference>